<keyword evidence="2" id="KW-1133">Transmembrane helix</keyword>
<protein>
    <recommendedName>
        <fullName evidence="4">Ig-like domain-containing protein</fullName>
    </recommendedName>
</protein>
<dbReference type="InterPro" id="IPR007110">
    <property type="entry name" value="Ig-like_dom"/>
</dbReference>
<evidence type="ECO:0000256" key="1">
    <source>
        <dbReference type="SAM" id="MobiDB-lite"/>
    </source>
</evidence>
<dbReference type="SUPFAM" id="SSF48726">
    <property type="entry name" value="Immunoglobulin"/>
    <property type="match status" value="2"/>
</dbReference>
<evidence type="ECO:0000313" key="6">
    <source>
        <dbReference type="Proteomes" id="UP001046870"/>
    </source>
</evidence>
<dbReference type="InterPro" id="IPR013106">
    <property type="entry name" value="Ig_V-set"/>
</dbReference>
<evidence type="ECO:0000259" key="4">
    <source>
        <dbReference type="PROSITE" id="PS50835"/>
    </source>
</evidence>
<dbReference type="PROSITE" id="PS50835">
    <property type="entry name" value="IG_LIKE"/>
    <property type="match status" value="1"/>
</dbReference>
<keyword evidence="2" id="KW-0472">Membrane</keyword>
<reference evidence="5" key="1">
    <citation type="submission" date="2021-01" db="EMBL/GenBank/DDBJ databases">
        <authorList>
            <person name="Zahm M."/>
            <person name="Roques C."/>
            <person name="Cabau C."/>
            <person name="Klopp C."/>
            <person name="Donnadieu C."/>
            <person name="Jouanno E."/>
            <person name="Lampietro C."/>
            <person name="Louis A."/>
            <person name="Herpin A."/>
            <person name="Echchiki A."/>
            <person name="Berthelot C."/>
            <person name="Parey E."/>
            <person name="Roest-Crollius H."/>
            <person name="Braasch I."/>
            <person name="Postlethwait J."/>
            <person name="Bobe J."/>
            <person name="Montfort J."/>
            <person name="Bouchez O."/>
            <person name="Begum T."/>
            <person name="Mejri S."/>
            <person name="Adams A."/>
            <person name="Chen W.-J."/>
            <person name="Guiguen Y."/>
        </authorList>
    </citation>
    <scope>NUCLEOTIDE SEQUENCE</scope>
    <source>
        <strain evidence="5">YG-15Mar2019-1</strain>
        <tissue evidence="5">Brain</tissue>
    </source>
</reference>
<feature type="region of interest" description="Disordered" evidence="1">
    <location>
        <begin position="250"/>
        <end position="304"/>
    </location>
</feature>
<name>A0A9D3T2X5_MEGAT</name>
<dbReference type="SMART" id="SM00409">
    <property type="entry name" value="IG"/>
    <property type="match status" value="1"/>
</dbReference>
<dbReference type="PANTHER" id="PTHR21063">
    <property type="entry name" value="LFA-3"/>
    <property type="match status" value="1"/>
</dbReference>
<dbReference type="Pfam" id="PF07686">
    <property type="entry name" value="V-set"/>
    <property type="match status" value="1"/>
</dbReference>
<proteinExistence type="predicted"/>
<dbReference type="Gene3D" id="2.60.40.10">
    <property type="entry name" value="Immunoglobulins"/>
    <property type="match status" value="2"/>
</dbReference>
<evidence type="ECO:0000256" key="2">
    <source>
        <dbReference type="SAM" id="Phobius"/>
    </source>
</evidence>
<keyword evidence="3" id="KW-0732">Signal</keyword>
<evidence type="ECO:0000256" key="3">
    <source>
        <dbReference type="SAM" id="SignalP"/>
    </source>
</evidence>
<keyword evidence="6" id="KW-1185">Reference proteome</keyword>
<feature type="chain" id="PRO_5038342652" description="Ig-like domain-containing protein" evidence="3">
    <location>
        <begin position="23"/>
        <end position="304"/>
    </location>
</feature>
<accession>A0A9D3T2X5</accession>
<feature type="signal peptide" evidence="3">
    <location>
        <begin position="1"/>
        <end position="22"/>
    </location>
</feature>
<feature type="domain" description="Ig-like" evidence="4">
    <location>
        <begin position="130"/>
        <end position="205"/>
    </location>
</feature>
<keyword evidence="2" id="KW-0812">Transmembrane</keyword>
<dbReference type="InterPro" id="IPR013783">
    <property type="entry name" value="Ig-like_fold"/>
</dbReference>
<gene>
    <name evidence="5" type="ORF">MATL_G00221430</name>
</gene>
<dbReference type="InterPro" id="IPR003599">
    <property type="entry name" value="Ig_sub"/>
</dbReference>
<feature type="transmembrane region" description="Helical" evidence="2">
    <location>
        <begin position="222"/>
        <end position="243"/>
    </location>
</feature>
<dbReference type="EMBL" id="JAFDVH010000020">
    <property type="protein sequence ID" value="KAG7458535.1"/>
    <property type="molecule type" value="Genomic_DNA"/>
</dbReference>
<dbReference type="PANTHER" id="PTHR21063:SF4">
    <property type="entry name" value="CD48 ANTIGEN-RELATED"/>
    <property type="match status" value="1"/>
</dbReference>
<dbReference type="InterPro" id="IPR036179">
    <property type="entry name" value="Ig-like_dom_sf"/>
</dbReference>
<feature type="compositionally biased region" description="Basic and acidic residues" evidence="1">
    <location>
        <begin position="289"/>
        <end position="304"/>
    </location>
</feature>
<dbReference type="Proteomes" id="UP001046870">
    <property type="component" value="Chromosome 20"/>
</dbReference>
<dbReference type="CDD" id="cd00096">
    <property type="entry name" value="Ig"/>
    <property type="match status" value="1"/>
</dbReference>
<evidence type="ECO:0000313" key="5">
    <source>
        <dbReference type="EMBL" id="KAG7458535.1"/>
    </source>
</evidence>
<sequence length="304" mass="33824">MINIEAELRVIVLFLLIGLMSAVETKVKTEKKREGETVTLHFNITELQTDAVIVWLFGPVSPDVMIARLLIAENTVKYPSERFRDRLQVDKETGSLTISNLNTNDSGVYQLEAINAVVFRQKFNLSVYTPVSKPVIRNTPQSCSVLCSVENGREVTLSWQREGETLSHTSSPDLNTPLSLPLRIEEHNYTYICVAANPVSEESLQLNTEKLCSGPDQVQRSYIVPAVLVPAILILITGLIIFFMKQRKRRGTEGEGGGGEDRDTGQVQYSEVRRLSEPTETEPSGGAHADPEDTDRVEHAEVVT</sequence>
<organism evidence="5 6">
    <name type="scientific">Megalops atlanticus</name>
    <name type="common">Tarpon</name>
    <name type="synonym">Clupea gigantea</name>
    <dbReference type="NCBI Taxonomy" id="7932"/>
    <lineage>
        <taxon>Eukaryota</taxon>
        <taxon>Metazoa</taxon>
        <taxon>Chordata</taxon>
        <taxon>Craniata</taxon>
        <taxon>Vertebrata</taxon>
        <taxon>Euteleostomi</taxon>
        <taxon>Actinopterygii</taxon>
        <taxon>Neopterygii</taxon>
        <taxon>Teleostei</taxon>
        <taxon>Elopiformes</taxon>
        <taxon>Megalopidae</taxon>
        <taxon>Megalops</taxon>
    </lineage>
</organism>
<dbReference type="OrthoDB" id="8741746at2759"/>
<comment type="caution">
    <text evidence="5">The sequence shown here is derived from an EMBL/GenBank/DDBJ whole genome shotgun (WGS) entry which is preliminary data.</text>
</comment>
<dbReference type="AlphaFoldDB" id="A0A9D3T2X5"/>